<evidence type="ECO:0000313" key="2">
    <source>
        <dbReference type="Proteomes" id="UP000236370"/>
    </source>
</evidence>
<proteinExistence type="predicted"/>
<name>A0A2J8ILW4_PANTR</name>
<gene>
    <name evidence="1" type="ORF">CK820_G0055298</name>
</gene>
<dbReference type="Proteomes" id="UP000236370">
    <property type="component" value="Unassembled WGS sequence"/>
</dbReference>
<protein>
    <submittedName>
        <fullName evidence="1">Uncharacterized protein</fullName>
    </submittedName>
</protein>
<accession>A0A2J8ILW4</accession>
<reference evidence="1 2" key="1">
    <citation type="submission" date="2017-12" db="EMBL/GenBank/DDBJ databases">
        <title>High-resolution comparative analysis of great ape genomes.</title>
        <authorList>
            <person name="Pollen A."/>
            <person name="Hastie A."/>
            <person name="Hormozdiari F."/>
            <person name="Dougherty M."/>
            <person name="Liu R."/>
            <person name="Chaisson M."/>
            <person name="Hoppe E."/>
            <person name="Hill C."/>
            <person name="Pang A."/>
            <person name="Hillier L."/>
            <person name="Baker C."/>
            <person name="Armstrong J."/>
            <person name="Shendure J."/>
            <person name="Paten B."/>
            <person name="Wilson R."/>
            <person name="Chao H."/>
            <person name="Schneider V."/>
            <person name="Ventura M."/>
            <person name="Kronenberg Z."/>
            <person name="Murali S."/>
            <person name="Gordon D."/>
            <person name="Cantsilieris S."/>
            <person name="Munson K."/>
            <person name="Nelson B."/>
            <person name="Raja A."/>
            <person name="Underwood J."/>
            <person name="Diekhans M."/>
            <person name="Fiddes I."/>
            <person name="Haussler D."/>
            <person name="Eichler E."/>
        </authorList>
    </citation>
    <scope>NUCLEOTIDE SEQUENCE [LARGE SCALE GENOMIC DNA]</scope>
    <source>
        <strain evidence="1">Yerkes chimp pedigree #C0471</strain>
    </source>
</reference>
<dbReference type="EMBL" id="NBAG03000743">
    <property type="protein sequence ID" value="PNI11498.1"/>
    <property type="molecule type" value="Genomic_DNA"/>
</dbReference>
<comment type="caution">
    <text evidence="1">The sequence shown here is derived from an EMBL/GenBank/DDBJ whole genome shotgun (WGS) entry which is preliminary data.</text>
</comment>
<sequence length="87" mass="9347">MVFCMTPMAPPGPTNCSCGPTQKQLSAQDDRFPYPYDCAPNQSAPREMCLSPSGMIVRPPQPHGTPPHCLRLGSEECLCLAAAPSEK</sequence>
<organism evidence="1 2">
    <name type="scientific">Pan troglodytes</name>
    <name type="common">Chimpanzee</name>
    <dbReference type="NCBI Taxonomy" id="9598"/>
    <lineage>
        <taxon>Eukaryota</taxon>
        <taxon>Metazoa</taxon>
        <taxon>Chordata</taxon>
        <taxon>Craniata</taxon>
        <taxon>Vertebrata</taxon>
        <taxon>Euteleostomi</taxon>
        <taxon>Mammalia</taxon>
        <taxon>Eutheria</taxon>
        <taxon>Euarchontoglires</taxon>
        <taxon>Primates</taxon>
        <taxon>Haplorrhini</taxon>
        <taxon>Catarrhini</taxon>
        <taxon>Hominidae</taxon>
        <taxon>Pan</taxon>
    </lineage>
</organism>
<evidence type="ECO:0000313" key="1">
    <source>
        <dbReference type="EMBL" id="PNI11498.1"/>
    </source>
</evidence>
<dbReference type="AlphaFoldDB" id="A0A2J8ILW4"/>